<proteinExistence type="predicted"/>
<comment type="caution">
    <text evidence="10">The sequence shown here is derived from an EMBL/GenBank/DDBJ whole genome shotgun (WGS) entry which is preliminary data.</text>
</comment>
<organism evidence="10 11">
    <name type="scientific">Desulfosalsimonas propionicica</name>
    <dbReference type="NCBI Taxonomy" id="332175"/>
    <lineage>
        <taxon>Bacteria</taxon>
        <taxon>Pseudomonadati</taxon>
        <taxon>Thermodesulfobacteriota</taxon>
        <taxon>Desulfobacteria</taxon>
        <taxon>Desulfobacterales</taxon>
        <taxon>Desulfosalsimonadaceae</taxon>
        <taxon>Desulfosalsimonas</taxon>
    </lineage>
</organism>
<sequence>MAGKILLVDDEEGIRSVLGISLSDMGYEVHTAENGETALRVFHDQRPQIVLADIKMPGMDGIDLLRKLKAENPDTEVILITGHGDMDLAIKSLKYEATDFITKPIEDRELESALEKARQRIKLRQQWRSYTENLEDMVRRKTDRINAAAEGDENTENGRFRRLFEELPGYVAVIGGDYRITEVNKALKCDFGIDDPGGIACYELFRGLDEPCDSCPVTRSFAEGGPCQEELKFTPDGGGRTCHMFAWTTPLQDETGEVSRVMIMMTDISPLLDLKDHLASLGLMVGSVSHGIKGLLTGLDGGVYMLNSGFSRDDPEEISEGLKTVKTMSDRIKNMVLDILYYAREMEMDKQPADIAAFVRETAKVVAARARESGVELIREVDKSLENSRITIDAEQLRVAIVNILENALDACAEDRGKASHCIDFRAFSENGGVCFDISDTGPGMDAETRENIFKLFYSSKRSRGTGIGLFITRKIVTQHNGTIEVESTPGRGTRFRIRIPYGQQGAV</sequence>
<dbReference type="PANTHER" id="PTHR43547">
    <property type="entry name" value="TWO-COMPONENT HISTIDINE KINASE"/>
    <property type="match status" value="1"/>
</dbReference>
<dbReference type="Gene3D" id="3.30.565.10">
    <property type="entry name" value="Histidine kinase-like ATPase, C-terminal domain"/>
    <property type="match status" value="1"/>
</dbReference>
<dbReference type="InterPro" id="IPR003661">
    <property type="entry name" value="HisK_dim/P_dom"/>
</dbReference>
<dbReference type="SMART" id="SM00448">
    <property type="entry name" value="REC"/>
    <property type="match status" value="1"/>
</dbReference>
<dbReference type="GO" id="GO:0000155">
    <property type="term" value="F:phosphorelay sensor kinase activity"/>
    <property type="evidence" value="ECO:0007669"/>
    <property type="project" value="InterPro"/>
</dbReference>
<evidence type="ECO:0000256" key="3">
    <source>
        <dbReference type="ARBA" id="ARBA00022553"/>
    </source>
</evidence>
<evidence type="ECO:0000256" key="5">
    <source>
        <dbReference type="ARBA" id="ARBA00023015"/>
    </source>
</evidence>
<accession>A0A7W0C9E2</accession>
<dbReference type="Proteomes" id="UP000525298">
    <property type="component" value="Unassembled WGS sequence"/>
</dbReference>
<dbReference type="InterPro" id="IPR011006">
    <property type="entry name" value="CheY-like_superfamily"/>
</dbReference>
<keyword evidence="5" id="KW-0805">Transcription regulation</keyword>
<name>A0A7W0C9E2_9BACT</name>
<dbReference type="EMBL" id="JACDUS010000004">
    <property type="protein sequence ID" value="MBA2881573.1"/>
    <property type="molecule type" value="Genomic_DNA"/>
</dbReference>
<dbReference type="PRINTS" id="PR00344">
    <property type="entry name" value="BCTRLSENSOR"/>
</dbReference>
<keyword evidence="10" id="KW-0418">Kinase</keyword>
<dbReference type="Gene3D" id="3.40.50.2300">
    <property type="match status" value="1"/>
</dbReference>
<dbReference type="PROSITE" id="PS50109">
    <property type="entry name" value="HIS_KIN"/>
    <property type="match status" value="1"/>
</dbReference>
<keyword evidence="6" id="KW-0804">Transcription</keyword>
<dbReference type="InterPro" id="IPR004358">
    <property type="entry name" value="Sig_transdc_His_kin-like_C"/>
</dbReference>
<dbReference type="PROSITE" id="PS50110">
    <property type="entry name" value="RESPONSE_REGULATORY"/>
    <property type="match status" value="1"/>
</dbReference>
<dbReference type="InterPro" id="IPR001789">
    <property type="entry name" value="Sig_transdc_resp-reg_receiver"/>
</dbReference>
<dbReference type="SUPFAM" id="SSF52172">
    <property type="entry name" value="CheY-like"/>
    <property type="match status" value="1"/>
</dbReference>
<evidence type="ECO:0000256" key="4">
    <source>
        <dbReference type="ARBA" id="ARBA00023012"/>
    </source>
</evidence>
<dbReference type="Pfam" id="PF02518">
    <property type="entry name" value="HATPase_c"/>
    <property type="match status" value="1"/>
</dbReference>
<dbReference type="PANTHER" id="PTHR43547:SF2">
    <property type="entry name" value="HYBRID SIGNAL TRANSDUCTION HISTIDINE KINASE C"/>
    <property type="match status" value="1"/>
</dbReference>
<evidence type="ECO:0000256" key="7">
    <source>
        <dbReference type="PROSITE-ProRule" id="PRU00169"/>
    </source>
</evidence>
<dbReference type="InterPro" id="IPR005467">
    <property type="entry name" value="His_kinase_dom"/>
</dbReference>
<dbReference type="Gene3D" id="3.30.450.20">
    <property type="entry name" value="PAS domain"/>
    <property type="match status" value="1"/>
</dbReference>
<dbReference type="EC" id="2.7.13.3" evidence="2"/>
<feature type="modified residue" description="4-aspartylphosphate" evidence="7">
    <location>
        <position position="53"/>
    </location>
</feature>
<keyword evidence="3 7" id="KW-0597">Phosphoprotein</keyword>
<dbReference type="SUPFAM" id="SSF55785">
    <property type="entry name" value="PYP-like sensor domain (PAS domain)"/>
    <property type="match status" value="1"/>
</dbReference>
<dbReference type="SMART" id="SM00387">
    <property type="entry name" value="HATPase_c"/>
    <property type="match status" value="1"/>
</dbReference>
<dbReference type="InterPro" id="IPR003594">
    <property type="entry name" value="HATPase_dom"/>
</dbReference>
<evidence type="ECO:0000256" key="2">
    <source>
        <dbReference type="ARBA" id="ARBA00012438"/>
    </source>
</evidence>
<feature type="domain" description="Histidine kinase" evidence="8">
    <location>
        <begin position="287"/>
        <end position="504"/>
    </location>
</feature>
<evidence type="ECO:0000313" key="11">
    <source>
        <dbReference type="Proteomes" id="UP000525298"/>
    </source>
</evidence>
<dbReference type="InterPro" id="IPR036890">
    <property type="entry name" value="HATPase_C_sf"/>
</dbReference>
<evidence type="ECO:0000259" key="8">
    <source>
        <dbReference type="PROSITE" id="PS50109"/>
    </source>
</evidence>
<dbReference type="InterPro" id="IPR013656">
    <property type="entry name" value="PAS_4"/>
</dbReference>
<keyword evidence="4" id="KW-0902">Two-component regulatory system</keyword>
<dbReference type="CDD" id="cd17536">
    <property type="entry name" value="REC_YesN-like"/>
    <property type="match status" value="1"/>
</dbReference>
<keyword evidence="11" id="KW-1185">Reference proteome</keyword>
<dbReference type="Gene3D" id="1.10.287.130">
    <property type="match status" value="1"/>
</dbReference>
<evidence type="ECO:0000313" key="10">
    <source>
        <dbReference type="EMBL" id="MBA2881573.1"/>
    </source>
</evidence>
<dbReference type="FunFam" id="3.40.50.2300:FF:000018">
    <property type="entry name" value="DNA-binding transcriptional regulator NtrC"/>
    <property type="match status" value="1"/>
</dbReference>
<keyword evidence="10" id="KW-0808">Transferase</keyword>
<dbReference type="Pfam" id="PF08448">
    <property type="entry name" value="PAS_4"/>
    <property type="match status" value="1"/>
</dbReference>
<evidence type="ECO:0000259" key="9">
    <source>
        <dbReference type="PROSITE" id="PS50110"/>
    </source>
</evidence>
<evidence type="ECO:0000256" key="1">
    <source>
        <dbReference type="ARBA" id="ARBA00000085"/>
    </source>
</evidence>
<protein>
    <recommendedName>
        <fullName evidence="2">histidine kinase</fullName>
        <ecNumber evidence="2">2.7.13.3</ecNumber>
    </recommendedName>
</protein>
<reference evidence="10 11" key="1">
    <citation type="submission" date="2020-07" db="EMBL/GenBank/DDBJ databases">
        <title>Genomic Encyclopedia of Type Strains, Phase IV (KMG-IV): sequencing the most valuable type-strain genomes for metagenomic binning, comparative biology and taxonomic classification.</title>
        <authorList>
            <person name="Goeker M."/>
        </authorList>
    </citation>
    <scope>NUCLEOTIDE SEQUENCE [LARGE SCALE GENOMIC DNA]</scope>
    <source>
        <strain evidence="10 11">DSM 17721</strain>
    </source>
</reference>
<evidence type="ECO:0000256" key="6">
    <source>
        <dbReference type="ARBA" id="ARBA00023163"/>
    </source>
</evidence>
<dbReference type="SUPFAM" id="SSF47384">
    <property type="entry name" value="Homodimeric domain of signal transducing histidine kinase"/>
    <property type="match status" value="1"/>
</dbReference>
<dbReference type="Pfam" id="PF00072">
    <property type="entry name" value="Response_reg"/>
    <property type="match status" value="1"/>
</dbReference>
<dbReference type="InterPro" id="IPR035965">
    <property type="entry name" value="PAS-like_dom_sf"/>
</dbReference>
<dbReference type="AlphaFoldDB" id="A0A7W0C9E2"/>
<feature type="domain" description="Response regulatory" evidence="9">
    <location>
        <begin position="4"/>
        <end position="118"/>
    </location>
</feature>
<gene>
    <name evidence="10" type="ORF">HNR65_001900</name>
</gene>
<dbReference type="SUPFAM" id="SSF55874">
    <property type="entry name" value="ATPase domain of HSP90 chaperone/DNA topoisomerase II/histidine kinase"/>
    <property type="match status" value="1"/>
</dbReference>
<dbReference type="RefSeq" id="WP_181551218.1">
    <property type="nucleotide sequence ID" value="NZ_JACDUS010000004.1"/>
</dbReference>
<comment type="catalytic activity">
    <reaction evidence="1">
        <text>ATP + protein L-histidine = ADP + protein N-phospho-L-histidine.</text>
        <dbReference type="EC" id="2.7.13.3"/>
    </reaction>
</comment>
<dbReference type="InterPro" id="IPR036097">
    <property type="entry name" value="HisK_dim/P_sf"/>
</dbReference>
<dbReference type="CDD" id="cd00082">
    <property type="entry name" value="HisKA"/>
    <property type="match status" value="1"/>
</dbReference>